<dbReference type="AlphaFoldDB" id="A0A3P7M3V1"/>
<keyword evidence="3" id="KW-1185">Reference proteome</keyword>
<evidence type="ECO:0000313" key="3">
    <source>
        <dbReference type="Proteomes" id="UP000270094"/>
    </source>
</evidence>
<gene>
    <name evidence="2" type="ORF">SVUK_LOCUS20956</name>
</gene>
<organism evidence="2 3">
    <name type="scientific">Strongylus vulgaris</name>
    <name type="common">Blood worm</name>
    <dbReference type="NCBI Taxonomy" id="40348"/>
    <lineage>
        <taxon>Eukaryota</taxon>
        <taxon>Metazoa</taxon>
        <taxon>Ecdysozoa</taxon>
        <taxon>Nematoda</taxon>
        <taxon>Chromadorea</taxon>
        <taxon>Rhabditida</taxon>
        <taxon>Rhabditina</taxon>
        <taxon>Rhabditomorpha</taxon>
        <taxon>Strongyloidea</taxon>
        <taxon>Strongylidae</taxon>
        <taxon>Strongylus</taxon>
    </lineage>
</organism>
<sequence>MIDYSANTSGSGADNLEIDSSKGKEEDQENLEKLAEGEAVDEQVCLIRCNAAAILLFL</sequence>
<feature type="compositionally biased region" description="Polar residues" evidence="1">
    <location>
        <begin position="1"/>
        <end position="12"/>
    </location>
</feature>
<evidence type="ECO:0000313" key="2">
    <source>
        <dbReference type="EMBL" id="VDM85958.1"/>
    </source>
</evidence>
<protein>
    <submittedName>
        <fullName evidence="2">Uncharacterized protein</fullName>
    </submittedName>
</protein>
<dbReference type="EMBL" id="UYYB01147862">
    <property type="protein sequence ID" value="VDM85958.1"/>
    <property type="molecule type" value="Genomic_DNA"/>
</dbReference>
<name>A0A3P7M3V1_STRVU</name>
<feature type="compositionally biased region" description="Basic and acidic residues" evidence="1">
    <location>
        <begin position="19"/>
        <end position="34"/>
    </location>
</feature>
<reference evidence="2 3" key="1">
    <citation type="submission" date="2018-11" db="EMBL/GenBank/DDBJ databases">
        <authorList>
            <consortium name="Pathogen Informatics"/>
        </authorList>
    </citation>
    <scope>NUCLEOTIDE SEQUENCE [LARGE SCALE GENOMIC DNA]</scope>
</reference>
<proteinExistence type="predicted"/>
<dbReference type="Proteomes" id="UP000270094">
    <property type="component" value="Unassembled WGS sequence"/>
</dbReference>
<feature type="region of interest" description="Disordered" evidence="1">
    <location>
        <begin position="1"/>
        <end position="34"/>
    </location>
</feature>
<evidence type="ECO:0000256" key="1">
    <source>
        <dbReference type="SAM" id="MobiDB-lite"/>
    </source>
</evidence>
<accession>A0A3P7M3V1</accession>